<dbReference type="InterPro" id="IPR051783">
    <property type="entry name" value="NAD(P)-dependent_oxidoreduct"/>
</dbReference>
<dbReference type="Proteomes" id="UP000245670">
    <property type="component" value="Unassembled WGS sequence"/>
</dbReference>
<evidence type="ECO:0000259" key="1">
    <source>
        <dbReference type="Pfam" id="PF01370"/>
    </source>
</evidence>
<protein>
    <submittedName>
        <fullName evidence="2">NAD-dependent epimerase</fullName>
    </submittedName>
</protein>
<dbReference type="InterPro" id="IPR001509">
    <property type="entry name" value="Epimerase_deHydtase"/>
</dbReference>
<dbReference type="GO" id="GO:0004029">
    <property type="term" value="F:aldehyde dehydrogenase (NAD+) activity"/>
    <property type="evidence" value="ECO:0007669"/>
    <property type="project" value="TreeGrafter"/>
</dbReference>
<gene>
    <name evidence="2" type="ORF">DIS07_05035</name>
</gene>
<name>A0A2U2JBU2_9FLAO</name>
<keyword evidence="3" id="KW-1185">Reference proteome</keyword>
<dbReference type="SUPFAM" id="SSF51735">
    <property type="entry name" value="NAD(P)-binding Rossmann-fold domains"/>
    <property type="match status" value="1"/>
</dbReference>
<dbReference type="Pfam" id="PF01370">
    <property type="entry name" value="Epimerase"/>
    <property type="match status" value="1"/>
</dbReference>
<proteinExistence type="predicted"/>
<evidence type="ECO:0000313" key="3">
    <source>
        <dbReference type="Proteomes" id="UP000245670"/>
    </source>
</evidence>
<feature type="domain" description="NAD-dependent epimerase/dehydratase" evidence="1">
    <location>
        <begin position="2"/>
        <end position="228"/>
    </location>
</feature>
<dbReference type="RefSeq" id="WP_109404142.1">
    <property type="nucleotide sequence ID" value="NZ_QFFG01000002.1"/>
</dbReference>
<dbReference type="GO" id="GO:0005737">
    <property type="term" value="C:cytoplasm"/>
    <property type="evidence" value="ECO:0007669"/>
    <property type="project" value="TreeGrafter"/>
</dbReference>
<dbReference type="InterPro" id="IPR036291">
    <property type="entry name" value="NAD(P)-bd_dom_sf"/>
</dbReference>
<evidence type="ECO:0000313" key="2">
    <source>
        <dbReference type="EMBL" id="PWG05809.1"/>
    </source>
</evidence>
<accession>A0A2U2JBU2</accession>
<reference evidence="2 3" key="1">
    <citation type="submission" date="2018-05" db="EMBL/GenBank/DDBJ databases">
        <title>Polaribacter aquimarinus sp. nov., isolated from sediment in a sediment of sea.</title>
        <authorList>
            <person name="Lu D."/>
        </authorList>
    </citation>
    <scope>NUCLEOTIDE SEQUENCE [LARGE SCALE GENOMIC DNA]</scope>
    <source>
        <strain evidence="2 3">ZY113</strain>
    </source>
</reference>
<organism evidence="2 3">
    <name type="scientific">Polaribacter aquimarinus</name>
    <dbReference type="NCBI Taxonomy" id="2100726"/>
    <lineage>
        <taxon>Bacteria</taxon>
        <taxon>Pseudomonadati</taxon>
        <taxon>Bacteroidota</taxon>
        <taxon>Flavobacteriia</taxon>
        <taxon>Flavobacteriales</taxon>
        <taxon>Flavobacteriaceae</taxon>
    </lineage>
</organism>
<dbReference type="Gene3D" id="3.40.50.720">
    <property type="entry name" value="NAD(P)-binding Rossmann-like Domain"/>
    <property type="match status" value="1"/>
</dbReference>
<dbReference type="EMBL" id="QFFG01000002">
    <property type="protein sequence ID" value="PWG05809.1"/>
    <property type="molecule type" value="Genomic_DNA"/>
</dbReference>
<dbReference type="AlphaFoldDB" id="A0A2U2JBU2"/>
<sequence length="333" mass="37434">MILVTGGTGLVGAHLLYHLIKNDEKVRATYRSEDKVNKTKEVFSFYADDDSLFSKIEWFKADITDVPSMIPAFIDVEKVYHCAALISFNPKDYIEMRKVNIHGTAIVVNLSIDAKIKKLCFVGSIASVGNSLNGNLITEENEWNKEADNNGYSITKFGAEMEVWRASQEGVEVVIVNPGVILGSGFFNAGSGKLFSQVFNGFKFYTEGITGFVGVKDVVKAMIQLMDSTIKNERFILVSENKSFKDIFFLIADAFGKKRPSIQIKSWQTAIFWRFAWVVSKFTGKEPLISKYSARSAHSISKYSSEKIEKRLNFQLEKINPVITSISKDFTQD</sequence>
<dbReference type="PANTHER" id="PTHR48079:SF6">
    <property type="entry name" value="NAD(P)-BINDING DOMAIN-CONTAINING PROTEIN-RELATED"/>
    <property type="match status" value="1"/>
</dbReference>
<dbReference type="PANTHER" id="PTHR48079">
    <property type="entry name" value="PROTEIN YEEZ"/>
    <property type="match status" value="1"/>
</dbReference>
<dbReference type="OrthoDB" id="596910at2"/>
<comment type="caution">
    <text evidence="2">The sequence shown here is derived from an EMBL/GenBank/DDBJ whole genome shotgun (WGS) entry which is preliminary data.</text>
</comment>